<dbReference type="Pfam" id="PF06074">
    <property type="entry name" value="Portal_Mu"/>
    <property type="match status" value="1"/>
</dbReference>
<dbReference type="OrthoDB" id="9797300at2"/>
<reference evidence="2 3" key="1">
    <citation type="submission" date="2018-09" db="EMBL/GenBank/DDBJ databases">
        <title>Genomic Encyclopedia of Archaeal and Bacterial Type Strains, Phase II (KMG-II): from individual species to whole genera.</title>
        <authorList>
            <person name="Goeker M."/>
        </authorList>
    </citation>
    <scope>NUCLEOTIDE SEQUENCE [LARGE SCALE GENOMIC DNA]</scope>
    <source>
        <strain evidence="2 3">DSM 21950</strain>
    </source>
</reference>
<evidence type="ECO:0000256" key="1">
    <source>
        <dbReference type="SAM" id="MobiDB-lite"/>
    </source>
</evidence>
<gene>
    <name evidence="2" type="ORF">BXY64_2405</name>
</gene>
<proteinExistence type="predicted"/>
<dbReference type="AlphaFoldDB" id="A0A419X3N4"/>
<accession>A0A419X3N4</accession>
<dbReference type="RefSeq" id="WP_120240197.1">
    <property type="nucleotide sequence ID" value="NZ_RAPQ01000009.1"/>
</dbReference>
<feature type="region of interest" description="Disordered" evidence="1">
    <location>
        <begin position="350"/>
        <end position="385"/>
    </location>
</feature>
<comment type="caution">
    <text evidence="2">The sequence shown here is derived from an EMBL/GenBank/DDBJ whole genome shotgun (WGS) entry which is preliminary data.</text>
</comment>
<feature type="region of interest" description="Disordered" evidence="1">
    <location>
        <begin position="1"/>
        <end position="36"/>
    </location>
</feature>
<feature type="compositionally biased region" description="Polar residues" evidence="1">
    <location>
        <begin position="9"/>
        <end position="20"/>
    </location>
</feature>
<evidence type="ECO:0000313" key="2">
    <source>
        <dbReference type="EMBL" id="RKE02317.1"/>
    </source>
</evidence>
<evidence type="ECO:0000313" key="3">
    <source>
        <dbReference type="Proteomes" id="UP000284531"/>
    </source>
</evidence>
<organism evidence="2 3">
    <name type="scientific">Marinifilum flexuosum</name>
    <dbReference type="NCBI Taxonomy" id="1117708"/>
    <lineage>
        <taxon>Bacteria</taxon>
        <taxon>Pseudomonadati</taxon>
        <taxon>Bacteroidota</taxon>
        <taxon>Bacteroidia</taxon>
        <taxon>Marinilabiliales</taxon>
        <taxon>Marinifilaceae</taxon>
    </lineage>
</organism>
<dbReference type="InterPro" id="IPR009279">
    <property type="entry name" value="Portal_Mu"/>
</dbReference>
<keyword evidence="3" id="KW-1185">Reference proteome</keyword>
<sequence length="385" mass="43541">MGLLDRLLNKSTDSKQTAPAKNSKRMSNEVNKPQPDRVVMEIGNLNDAVDEAQDTSNPSWEKLYLIYKKAVKDGQVITQSQTAVNKLQAAPFVVEIDKKEVEDLTKLFCKPWFAQWIKICFEAEKWGYTVVEFGQQDENGEFLGCKVFPRTNIYPFNRNIIIESTDTSGIPLGDDPEALFLFEMGETDDIGLLEAISREVILKGFSRGDWAQHSEKWGAPRVIYKTDSDDETELDKKERAAANFSRNGYMIVDSDDVIETLEDSSAGSGHLIYKDNVEVCNQEIAKMINGQTGTSDEKAYVGAAEVHEGILDDYHASRLRRISNVINFELFPFLRYHGYPIPDNAEFRFPQLDPKTAKEKDDAVVDDPDEGGKKKSPVDQYPWQT</sequence>
<dbReference type="Proteomes" id="UP000284531">
    <property type="component" value="Unassembled WGS sequence"/>
</dbReference>
<name>A0A419X3N4_9BACT</name>
<protein>
    <submittedName>
        <fullName evidence="2">Uncharacterized protein DUF935</fullName>
    </submittedName>
</protein>
<dbReference type="EMBL" id="RAPQ01000009">
    <property type="protein sequence ID" value="RKE02317.1"/>
    <property type="molecule type" value="Genomic_DNA"/>
</dbReference>